<keyword evidence="2" id="KW-1185">Reference proteome</keyword>
<name>A0A9W9ZXZ9_9CNID</name>
<reference evidence="1" key="1">
    <citation type="submission" date="2023-01" db="EMBL/GenBank/DDBJ databases">
        <title>Genome assembly of the deep-sea coral Lophelia pertusa.</title>
        <authorList>
            <person name="Herrera S."/>
            <person name="Cordes E."/>
        </authorList>
    </citation>
    <scope>NUCLEOTIDE SEQUENCE</scope>
    <source>
        <strain evidence="1">USNM1676648</strain>
        <tissue evidence="1">Polyp</tissue>
    </source>
</reference>
<evidence type="ECO:0000313" key="1">
    <source>
        <dbReference type="EMBL" id="KAJ7389555.1"/>
    </source>
</evidence>
<dbReference type="OrthoDB" id="542013at2759"/>
<sequence length="112" mass="12485">MNMDKSKAESEGNSSGEVKWTLTCSTELPKKDAGPKYSRISEHFRHVAPGGIQCSMFCGGKLCKYENPAKMKSEEMAIKGLYSSWVTPEILATARPCTEVIKKYDVIKQFSK</sequence>
<dbReference type="AlphaFoldDB" id="A0A9W9ZXZ9"/>
<dbReference type="EMBL" id="MU825429">
    <property type="protein sequence ID" value="KAJ7389555.1"/>
    <property type="molecule type" value="Genomic_DNA"/>
</dbReference>
<protein>
    <submittedName>
        <fullName evidence="1">Protein tyrosine phosphatase domain-containing protein 1</fullName>
    </submittedName>
</protein>
<accession>A0A9W9ZXZ9</accession>
<comment type="caution">
    <text evidence="1">The sequence shown here is derived from an EMBL/GenBank/DDBJ whole genome shotgun (WGS) entry which is preliminary data.</text>
</comment>
<dbReference type="Proteomes" id="UP001163046">
    <property type="component" value="Unassembled WGS sequence"/>
</dbReference>
<proteinExistence type="predicted"/>
<organism evidence="1 2">
    <name type="scientific">Desmophyllum pertusum</name>
    <dbReference type="NCBI Taxonomy" id="174260"/>
    <lineage>
        <taxon>Eukaryota</taxon>
        <taxon>Metazoa</taxon>
        <taxon>Cnidaria</taxon>
        <taxon>Anthozoa</taxon>
        <taxon>Hexacorallia</taxon>
        <taxon>Scleractinia</taxon>
        <taxon>Caryophylliina</taxon>
        <taxon>Caryophylliidae</taxon>
        <taxon>Desmophyllum</taxon>
    </lineage>
</organism>
<evidence type="ECO:0000313" key="2">
    <source>
        <dbReference type="Proteomes" id="UP001163046"/>
    </source>
</evidence>
<gene>
    <name evidence="1" type="primary">PTPDC1_2</name>
    <name evidence="1" type="ORF">OS493_030600</name>
</gene>